<keyword evidence="2" id="KW-1185">Reference proteome</keyword>
<accession>A0AAV7SLN1</accession>
<evidence type="ECO:0000313" key="2">
    <source>
        <dbReference type="Proteomes" id="UP001066276"/>
    </source>
</evidence>
<protein>
    <submittedName>
        <fullName evidence="1">Uncharacterized protein</fullName>
    </submittedName>
</protein>
<proteinExistence type="predicted"/>
<gene>
    <name evidence="1" type="ORF">NDU88_005396</name>
</gene>
<dbReference type="AlphaFoldDB" id="A0AAV7SLN1"/>
<comment type="caution">
    <text evidence="1">The sequence shown here is derived from an EMBL/GenBank/DDBJ whole genome shotgun (WGS) entry which is preliminary data.</text>
</comment>
<organism evidence="1 2">
    <name type="scientific">Pleurodeles waltl</name>
    <name type="common">Iberian ribbed newt</name>
    <dbReference type="NCBI Taxonomy" id="8319"/>
    <lineage>
        <taxon>Eukaryota</taxon>
        <taxon>Metazoa</taxon>
        <taxon>Chordata</taxon>
        <taxon>Craniata</taxon>
        <taxon>Vertebrata</taxon>
        <taxon>Euteleostomi</taxon>
        <taxon>Amphibia</taxon>
        <taxon>Batrachia</taxon>
        <taxon>Caudata</taxon>
        <taxon>Salamandroidea</taxon>
        <taxon>Salamandridae</taxon>
        <taxon>Pleurodelinae</taxon>
        <taxon>Pleurodeles</taxon>
    </lineage>
</organism>
<sequence length="226" mass="25856">MVMEKVEGQKLWEHFDINTGLVPNKQGCSKEISSGELNEELISKIIQHEMRVQVKDTLDGLLKEKKRKELESCEENFSLTEDDEVRRKSGKILKKTKHIEKSDCQEKGKHGFTTFWKKGVLNGTQRTGVLHGTHRESVRSDLNTNYKNNAEGFSVSDLDNELDEYVLDITQDDDFNVENEDFETSASKEMIRNPLGEERSLLLTLDILVVVIGGQWNMLENVLKNG</sequence>
<reference evidence="1" key="1">
    <citation type="journal article" date="2022" name="bioRxiv">
        <title>Sequencing and chromosome-scale assembly of the giantPleurodeles waltlgenome.</title>
        <authorList>
            <person name="Brown T."/>
            <person name="Elewa A."/>
            <person name="Iarovenko S."/>
            <person name="Subramanian E."/>
            <person name="Araus A.J."/>
            <person name="Petzold A."/>
            <person name="Susuki M."/>
            <person name="Suzuki K.-i.T."/>
            <person name="Hayashi T."/>
            <person name="Toyoda A."/>
            <person name="Oliveira C."/>
            <person name="Osipova E."/>
            <person name="Leigh N.D."/>
            <person name="Simon A."/>
            <person name="Yun M.H."/>
        </authorList>
    </citation>
    <scope>NUCLEOTIDE SEQUENCE</scope>
    <source>
        <strain evidence="1">20211129_DDA</strain>
        <tissue evidence="1">Liver</tissue>
    </source>
</reference>
<evidence type="ECO:0000313" key="1">
    <source>
        <dbReference type="EMBL" id="KAJ1164966.1"/>
    </source>
</evidence>
<dbReference type="EMBL" id="JANPWB010000008">
    <property type="protein sequence ID" value="KAJ1164966.1"/>
    <property type="molecule type" value="Genomic_DNA"/>
</dbReference>
<name>A0AAV7SLN1_PLEWA</name>
<dbReference type="Proteomes" id="UP001066276">
    <property type="component" value="Chromosome 4_2"/>
</dbReference>